<gene>
    <name evidence="7" type="ORF">CANCADRAFT_3717</name>
</gene>
<feature type="region of interest" description="Disordered" evidence="4">
    <location>
        <begin position="184"/>
        <end position="228"/>
    </location>
</feature>
<dbReference type="AlphaFoldDB" id="A0A1E4TBE4"/>
<dbReference type="SUPFAM" id="SSF46785">
    <property type="entry name" value="Winged helix' DNA-binding domain"/>
    <property type="match status" value="1"/>
</dbReference>
<dbReference type="Proteomes" id="UP000095023">
    <property type="component" value="Unassembled WGS sequence"/>
</dbReference>
<protein>
    <recommendedName>
        <fullName evidence="9">Rad21/Rec8-like protein N-terminal domain-containing protein</fullName>
    </recommendedName>
</protein>
<dbReference type="GO" id="GO:0005634">
    <property type="term" value="C:nucleus"/>
    <property type="evidence" value="ECO:0007669"/>
    <property type="project" value="UniProtKB-SubCell"/>
</dbReference>
<organism evidence="7 8">
    <name type="scientific">Tortispora caseinolytica NRRL Y-17796</name>
    <dbReference type="NCBI Taxonomy" id="767744"/>
    <lineage>
        <taxon>Eukaryota</taxon>
        <taxon>Fungi</taxon>
        <taxon>Dikarya</taxon>
        <taxon>Ascomycota</taxon>
        <taxon>Saccharomycotina</taxon>
        <taxon>Trigonopsidomycetes</taxon>
        <taxon>Trigonopsidales</taxon>
        <taxon>Trigonopsidaceae</taxon>
        <taxon>Tortispora</taxon>
    </lineage>
</organism>
<feature type="region of interest" description="Disordered" evidence="4">
    <location>
        <begin position="404"/>
        <end position="423"/>
    </location>
</feature>
<evidence type="ECO:0000256" key="3">
    <source>
        <dbReference type="ARBA" id="ARBA00023242"/>
    </source>
</evidence>
<sequence length="511" mass="57135">MADFGDSQGLLNKTWIAAQSIRKLNKHSILNIDLVEVIGVILENTHITVRTSGQLLLGVSRIQYRKSKYLLDECSEMMAQFRCAKRQENAEVLNKKNIELGKQEYTAAQKRRLKLIVPTPSLPYMDFFNPPPDNEDSIPPLSPARSISSIDESIGHDSYFDVLSDFSADDTIHRKRSASVASSIEIARGDEHEHMHRGSFSGTAGDDSIEQGRDAPTPAYSIDDDLPPLDLDYLNDDIVMDQEEPVLNLSPEPLQEISVSNIPAESTPKKKRTRKKPRNTLIPPCIDITTTAAPSKIRHRHDKLPLPALSLVRILPENPALAYYTGIFRLPRSAMAGKFNKRVFELTSPALQLTFSTAKFKLISSSTNDQASMHGLSHNDENIPEFSVSTPKGVDEYSFQLPDDEQEMPVDTPHEEALQEESEADMTDVGFINDFQADMEEPTIENYQQGEENDMVFKELSAGPKSFEDLTSGMSKKQASDRFLQMLVLATRGELRVEQSIPFGEIIVEVA</sequence>
<feature type="domain" description="Rad21/Rec8-like protein N-terminal" evidence="6">
    <location>
        <begin position="7"/>
        <end position="91"/>
    </location>
</feature>
<proteinExistence type="inferred from homology"/>
<dbReference type="Pfam" id="PF04825">
    <property type="entry name" value="Rad21_Rec8_N"/>
    <property type="match status" value="1"/>
</dbReference>
<dbReference type="InterPro" id="IPR036390">
    <property type="entry name" value="WH_DNA-bd_sf"/>
</dbReference>
<reference evidence="8" key="1">
    <citation type="submission" date="2016-02" db="EMBL/GenBank/DDBJ databases">
        <title>Comparative genomics of biotechnologically important yeasts.</title>
        <authorList>
            <consortium name="DOE Joint Genome Institute"/>
            <person name="Riley R."/>
            <person name="Haridas S."/>
            <person name="Wolfe K.H."/>
            <person name="Lopes M.R."/>
            <person name="Hittinger C.T."/>
            <person name="Goker M."/>
            <person name="Salamov A."/>
            <person name="Wisecaver J."/>
            <person name="Long T.M."/>
            <person name="Aerts A.L."/>
            <person name="Barry K."/>
            <person name="Choi C."/>
            <person name="Clum A."/>
            <person name="Coughlan A.Y."/>
            <person name="Deshpande S."/>
            <person name="Douglass A.P."/>
            <person name="Hanson S.J."/>
            <person name="Klenk H.-P."/>
            <person name="Labutti K."/>
            <person name="Lapidus A."/>
            <person name="Lindquist E."/>
            <person name="Lipzen A."/>
            <person name="Meier-Kolthoff J.P."/>
            <person name="Ohm R.A."/>
            <person name="Otillar R.P."/>
            <person name="Pangilinan J."/>
            <person name="Peng Y."/>
            <person name="Rokas A."/>
            <person name="Rosa C.A."/>
            <person name="Scheuner C."/>
            <person name="Sibirny A.A."/>
            <person name="Slot J.C."/>
            <person name="Stielow J.B."/>
            <person name="Sun H."/>
            <person name="Kurtzman C.P."/>
            <person name="Blackwell M."/>
            <person name="Jeffries T.W."/>
            <person name="Grigoriev I.V."/>
        </authorList>
    </citation>
    <scope>NUCLEOTIDE SEQUENCE [LARGE SCALE GENOMIC DNA]</scope>
    <source>
        <strain evidence="8">NRRL Y-17796</strain>
    </source>
</reference>
<dbReference type="GO" id="GO:0003682">
    <property type="term" value="F:chromatin binding"/>
    <property type="evidence" value="ECO:0007669"/>
    <property type="project" value="TreeGrafter"/>
</dbReference>
<dbReference type="Gene3D" id="1.10.10.580">
    <property type="entry name" value="Structural maintenance of chromosome 1. Chain E"/>
    <property type="match status" value="1"/>
</dbReference>
<dbReference type="InterPro" id="IPR006910">
    <property type="entry name" value="Rad21_Rec8_N"/>
</dbReference>
<dbReference type="InterPro" id="IPR023093">
    <property type="entry name" value="ScpA-like_C"/>
</dbReference>
<keyword evidence="8" id="KW-1185">Reference proteome</keyword>
<evidence type="ECO:0000256" key="2">
    <source>
        <dbReference type="ARBA" id="ARBA00009870"/>
    </source>
</evidence>
<evidence type="ECO:0000313" key="7">
    <source>
        <dbReference type="EMBL" id="ODV89077.1"/>
    </source>
</evidence>
<dbReference type="InterPro" id="IPR006909">
    <property type="entry name" value="Rad21/Rec8_C_eu"/>
</dbReference>
<accession>A0A1E4TBE4</accession>
<dbReference type="OrthoDB" id="10071381at2759"/>
<comment type="subcellular location">
    <subcellularLocation>
        <location evidence="1">Nucleus</location>
    </subcellularLocation>
</comment>
<evidence type="ECO:0000256" key="4">
    <source>
        <dbReference type="SAM" id="MobiDB-lite"/>
    </source>
</evidence>
<evidence type="ECO:0000259" key="6">
    <source>
        <dbReference type="Pfam" id="PF04825"/>
    </source>
</evidence>
<dbReference type="Pfam" id="PF04824">
    <property type="entry name" value="Rad21_Rec8"/>
    <property type="match status" value="1"/>
</dbReference>
<name>A0A1E4TBE4_9ASCO</name>
<feature type="region of interest" description="Disordered" evidence="4">
    <location>
        <begin position="258"/>
        <end position="281"/>
    </location>
</feature>
<dbReference type="GO" id="GO:0007062">
    <property type="term" value="P:sister chromatid cohesion"/>
    <property type="evidence" value="ECO:0007669"/>
    <property type="project" value="InterPro"/>
</dbReference>
<feature type="domain" description="Rad21/Rec8-like protein C-terminal eukaryotic" evidence="5">
    <location>
        <begin position="465"/>
        <end position="509"/>
    </location>
</feature>
<feature type="compositionally biased region" description="Basic residues" evidence="4">
    <location>
        <begin position="269"/>
        <end position="278"/>
    </location>
</feature>
<dbReference type="GO" id="GO:1990414">
    <property type="term" value="P:replication-born double-strand break repair via sister chromatid exchange"/>
    <property type="evidence" value="ECO:0007669"/>
    <property type="project" value="TreeGrafter"/>
</dbReference>
<evidence type="ECO:0000313" key="8">
    <source>
        <dbReference type="Proteomes" id="UP000095023"/>
    </source>
</evidence>
<comment type="similarity">
    <text evidence="2">Belongs to the rad21 family.</text>
</comment>
<dbReference type="EMBL" id="KV453843">
    <property type="protein sequence ID" value="ODV89077.1"/>
    <property type="molecule type" value="Genomic_DNA"/>
</dbReference>
<evidence type="ECO:0000259" key="5">
    <source>
        <dbReference type="Pfam" id="PF04824"/>
    </source>
</evidence>
<dbReference type="GO" id="GO:0008278">
    <property type="term" value="C:cohesin complex"/>
    <property type="evidence" value="ECO:0007669"/>
    <property type="project" value="InterPro"/>
</dbReference>
<evidence type="ECO:0000256" key="1">
    <source>
        <dbReference type="ARBA" id="ARBA00004123"/>
    </source>
</evidence>
<dbReference type="PANTHER" id="PTHR12585:SF69">
    <property type="entry name" value="FI11703P"/>
    <property type="match status" value="1"/>
</dbReference>
<evidence type="ECO:0008006" key="9">
    <source>
        <dbReference type="Google" id="ProtNLM"/>
    </source>
</evidence>
<dbReference type="PANTHER" id="PTHR12585">
    <property type="entry name" value="SCC1 / RAD21 FAMILY MEMBER"/>
    <property type="match status" value="1"/>
</dbReference>
<feature type="compositionally biased region" description="Basic and acidic residues" evidence="4">
    <location>
        <begin position="187"/>
        <end position="196"/>
    </location>
</feature>
<keyword evidence="3" id="KW-0539">Nucleus</keyword>
<dbReference type="InterPro" id="IPR039781">
    <property type="entry name" value="Rad21/Rec8-like"/>
</dbReference>